<keyword evidence="3" id="KW-1185">Reference proteome</keyword>
<reference evidence="3" key="1">
    <citation type="submission" date="2016-11" db="EMBL/GenBank/DDBJ databases">
        <authorList>
            <person name="Varghese N."/>
            <person name="Submissions S."/>
        </authorList>
    </citation>
    <scope>NUCLEOTIDE SEQUENCE [LARGE SCALE GENOMIC DNA]</scope>
    <source>
        <strain evidence="3">GAS401</strain>
    </source>
</reference>
<proteinExistence type="predicted"/>
<evidence type="ECO:0000256" key="1">
    <source>
        <dbReference type="SAM" id="Phobius"/>
    </source>
</evidence>
<accession>A0A1M7T0D1</accession>
<keyword evidence="1" id="KW-1133">Transmembrane helix</keyword>
<feature type="transmembrane region" description="Helical" evidence="1">
    <location>
        <begin position="21"/>
        <end position="46"/>
    </location>
</feature>
<evidence type="ECO:0000313" key="2">
    <source>
        <dbReference type="EMBL" id="SHN64158.1"/>
    </source>
</evidence>
<dbReference type="Proteomes" id="UP000184096">
    <property type="component" value="Chromosome I"/>
</dbReference>
<keyword evidence="1" id="KW-0472">Membrane</keyword>
<protein>
    <submittedName>
        <fullName evidence="2">Uncharacterized protein</fullName>
    </submittedName>
</protein>
<sequence>MAKPDNGEKLGLEAGVRVLRGLVFAAGVLLGLVFAVACYAEMLGIVRFE</sequence>
<dbReference type="RefSeq" id="WP_156898358.1">
    <property type="nucleotide sequence ID" value="NZ_LT670849.1"/>
</dbReference>
<dbReference type="AlphaFoldDB" id="A0A1M7T0D1"/>
<organism evidence="2 3">
    <name type="scientific">Bradyrhizobium erythrophlei</name>
    <dbReference type="NCBI Taxonomy" id="1437360"/>
    <lineage>
        <taxon>Bacteria</taxon>
        <taxon>Pseudomonadati</taxon>
        <taxon>Pseudomonadota</taxon>
        <taxon>Alphaproteobacteria</taxon>
        <taxon>Hyphomicrobiales</taxon>
        <taxon>Nitrobacteraceae</taxon>
        <taxon>Bradyrhizobium</taxon>
    </lineage>
</organism>
<name>A0A1M7T0D1_9BRAD</name>
<dbReference type="EMBL" id="LT670849">
    <property type="protein sequence ID" value="SHN64158.1"/>
    <property type="molecule type" value="Genomic_DNA"/>
</dbReference>
<gene>
    <name evidence="2" type="ORF">SAMN05444170_0532</name>
</gene>
<keyword evidence="1" id="KW-0812">Transmembrane</keyword>
<evidence type="ECO:0000313" key="3">
    <source>
        <dbReference type="Proteomes" id="UP000184096"/>
    </source>
</evidence>